<evidence type="ECO:0000313" key="3">
    <source>
        <dbReference type="Proteomes" id="UP000294737"/>
    </source>
</evidence>
<accession>A0A4R6GFX3</accession>
<keyword evidence="3" id="KW-1185">Reference proteome</keyword>
<comment type="caution">
    <text evidence="2">The sequence shown here is derived from an EMBL/GenBank/DDBJ whole genome shotgun (WGS) entry which is preliminary data.</text>
</comment>
<dbReference type="EMBL" id="SNWF01000004">
    <property type="protein sequence ID" value="TDN93809.1"/>
    <property type="molecule type" value="Genomic_DNA"/>
</dbReference>
<dbReference type="Gene3D" id="3.40.30.10">
    <property type="entry name" value="Glutaredoxin"/>
    <property type="match status" value="1"/>
</dbReference>
<dbReference type="InterPro" id="IPR004045">
    <property type="entry name" value="Glutathione_S-Trfase_N"/>
</dbReference>
<organism evidence="2 3">
    <name type="scientific">Herminiimonas fonticola</name>
    <dbReference type="NCBI Taxonomy" id="303380"/>
    <lineage>
        <taxon>Bacteria</taxon>
        <taxon>Pseudomonadati</taxon>
        <taxon>Pseudomonadota</taxon>
        <taxon>Betaproteobacteria</taxon>
        <taxon>Burkholderiales</taxon>
        <taxon>Oxalobacteraceae</taxon>
        <taxon>Herminiimonas</taxon>
    </lineage>
</organism>
<dbReference type="GO" id="GO:0045454">
    <property type="term" value="P:cell redox homeostasis"/>
    <property type="evidence" value="ECO:0007669"/>
    <property type="project" value="TreeGrafter"/>
</dbReference>
<dbReference type="Pfam" id="PF00462">
    <property type="entry name" value="Glutaredoxin"/>
    <property type="match status" value="1"/>
</dbReference>
<dbReference type="PROSITE" id="PS50404">
    <property type="entry name" value="GST_NTER"/>
    <property type="match status" value="1"/>
</dbReference>
<dbReference type="InterPro" id="IPR002109">
    <property type="entry name" value="Glutaredoxin"/>
</dbReference>
<protein>
    <submittedName>
        <fullName evidence="2">Glutaredoxin</fullName>
    </submittedName>
</protein>
<dbReference type="AlphaFoldDB" id="A0A4R6GFX3"/>
<dbReference type="InterPro" id="IPR051548">
    <property type="entry name" value="Grx-like_ET"/>
</dbReference>
<dbReference type="SUPFAM" id="SSF52833">
    <property type="entry name" value="Thioredoxin-like"/>
    <property type="match status" value="1"/>
</dbReference>
<gene>
    <name evidence="2" type="ORF">EV677_0343</name>
</gene>
<feature type="domain" description="GST N-terminal" evidence="1">
    <location>
        <begin position="105"/>
        <end position="184"/>
    </location>
</feature>
<sequence>MKKFELTHSTMTRICPKCSYVRKPTDEAPEWQCPSCQVAYIKASGEPVSANYGRYSASAAKDKSSSGALKWVVILAVFGAGLYFSKPFWSGKPTSTVAVANAAQPEVTLYATEWCGYCAATRQLFEANGIAYTELDIEKSSAGYEGHKKLNGNGVPLIVIGDKVIRGYSEGEIRSSLQPWFNKT</sequence>
<proteinExistence type="predicted"/>
<dbReference type="Proteomes" id="UP000294737">
    <property type="component" value="Unassembled WGS sequence"/>
</dbReference>
<dbReference type="InterPro" id="IPR036249">
    <property type="entry name" value="Thioredoxin-like_sf"/>
</dbReference>
<dbReference type="GO" id="GO:0009055">
    <property type="term" value="F:electron transfer activity"/>
    <property type="evidence" value="ECO:0007669"/>
    <property type="project" value="TreeGrafter"/>
</dbReference>
<dbReference type="PANTHER" id="PTHR34386:SF1">
    <property type="entry name" value="GLUTAREDOXIN-LIKE PROTEIN NRDH"/>
    <property type="match status" value="1"/>
</dbReference>
<reference evidence="2 3" key="1">
    <citation type="submission" date="2019-03" db="EMBL/GenBank/DDBJ databases">
        <title>Genomic Encyclopedia of Type Strains, Phase IV (KMG-IV): sequencing the most valuable type-strain genomes for metagenomic binning, comparative biology and taxonomic classification.</title>
        <authorList>
            <person name="Goeker M."/>
        </authorList>
    </citation>
    <scope>NUCLEOTIDE SEQUENCE [LARGE SCALE GENOMIC DNA]</scope>
    <source>
        <strain evidence="2 3">DSM 18555</strain>
    </source>
</reference>
<dbReference type="RefSeq" id="WP_241522979.1">
    <property type="nucleotide sequence ID" value="NZ_PTLZ01000001.1"/>
</dbReference>
<dbReference type="CDD" id="cd02976">
    <property type="entry name" value="NrdH"/>
    <property type="match status" value="1"/>
</dbReference>
<name>A0A4R6GFX3_9BURK</name>
<dbReference type="PANTHER" id="PTHR34386">
    <property type="entry name" value="GLUTAREDOXIN"/>
    <property type="match status" value="1"/>
</dbReference>
<evidence type="ECO:0000259" key="1">
    <source>
        <dbReference type="PROSITE" id="PS50404"/>
    </source>
</evidence>
<evidence type="ECO:0000313" key="2">
    <source>
        <dbReference type="EMBL" id="TDN93809.1"/>
    </source>
</evidence>
<dbReference type="PROSITE" id="PS51354">
    <property type="entry name" value="GLUTAREDOXIN_2"/>
    <property type="match status" value="1"/>
</dbReference>